<dbReference type="RefSeq" id="XP_052946185.1">
    <property type="nucleotide sequence ID" value="XM_053089569.1"/>
</dbReference>
<keyword evidence="2 5" id="KW-0812">Transmembrane</keyword>
<dbReference type="GO" id="GO:0035838">
    <property type="term" value="C:growing cell tip"/>
    <property type="evidence" value="ECO:0007669"/>
    <property type="project" value="TreeGrafter"/>
</dbReference>
<dbReference type="InterPro" id="IPR009571">
    <property type="entry name" value="SUR7/Rim9-like_fungi"/>
</dbReference>
<feature type="transmembrane region" description="Helical" evidence="5">
    <location>
        <begin position="94"/>
        <end position="113"/>
    </location>
</feature>
<keyword evidence="8" id="KW-1185">Reference proteome</keyword>
<dbReference type="GO" id="GO:0032153">
    <property type="term" value="C:cell division site"/>
    <property type="evidence" value="ECO:0007669"/>
    <property type="project" value="TreeGrafter"/>
</dbReference>
<feature type="signal peptide" evidence="6">
    <location>
        <begin position="1"/>
        <end position="18"/>
    </location>
</feature>
<feature type="chain" id="PRO_5041297736" evidence="6">
    <location>
        <begin position="19"/>
        <end position="200"/>
    </location>
</feature>
<proteinExistence type="predicted"/>
<dbReference type="AlphaFoldDB" id="A0AA38H9N3"/>
<feature type="transmembrane region" description="Helical" evidence="5">
    <location>
        <begin position="125"/>
        <end position="146"/>
    </location>
</feature>
<dbReference type="InterPro" id="IPR051380">
    <property type="entry name" value="pH-response_reg_palI/RIM9"/>
</dbReference>
<dbReference type="Proteomes" id="UP001164286">
    <property type="component" value="Unassembled WGS sequence"/>
</dbReference>
<dbReference type="EMBL" id="JAKWFO010000005">
    <property type="protein sequence ID" value="KAI9636408.1"/>
    <property type="molecule type" value="Genomic_DNA"/>
</dbReference>
<protein>
    <submittedName>
        <fullName evidence="7">Actin cortical patch SUR7/pH-response regulator pali</fullName>
    </submittedName>
</protein>
<evidence type="ECO:0000256" key="6">
    <source>
        <dbReference type="SAM" id="SignalP"/>
    </source>
</evidence>
<evidence type="ECO:0000256" key="1">
    <source>
        <dbReference type="ARBA" id="ARBA00004141"/>
    </source>
</evidence>
<organism evidence="7 8">
    <name type="scientific">Dioszegia hungarica</name>
    <dbReference type="NCBI Taxonomy" id="4972"/>
    <lineage>
        <taxon>Eukaryota</taxon>
        <taxon>Fungi</taxon>
        <taxon>Dikarya</taxon>
        <taxon>Basidiomycota</taxon>
        <taxon>Agaricomycotina</taxon>
        <taxon>Tremellomycetes</taxon>
        <taxon>Tremellales</taxon>
        <taxon>Bulleribasidiaceae</taxon>
        <taxon>Dioszegia</taxon>
    </lineage>
</organism>
<comment type="caution">
    <text evidence="7">The sequence shown here is derived from an EMBL/GenBank/DDBJ whole genome shotgun (WGS) entry which is preliminary data.</text>
</comment>
<evidence type="ECO:0000256" key="4">
    <source>
        <dbReference type="ARBA" id="ARBA00023136"/>
    </source>
</evidence>
<comment type="subcellular location">
    <subcellularLocation>
        <location evidence="1">Membrane</location>
        <topology evidence="1">Multi-pass membrane protein</topology>
    </subcellularLocation>
</comment>
<accession>A0AA38H9N3</accession>
<dbReference type="GeneID" id="77728774"/>
<name>A0AA38H9N3_9TREE</name>
<feature type="transmembrane region" description="Helical" evidence="5">
    <location>
        <begin position="166"/>
        <end position="193"/>
    </location>
</feature>
<dbReference type="PANTHER" id="PTHR28013:SF3">
    <property type="entry name" value="PROTEIN DCV1-RELATED"/>
    <property type="match status" value="1"/>
</dbReference>
<dbReference type="Pfam" id="PF06687">
    <property type="entry name" value="SUR7"/>
    <property type="match status" value="1"/>
</dbReference>
<evidence type="ECO:0000256" key="3">
    <source>
        <dbReference type="ARBA" id="ARBA00022989"/>
    </source>
</evidence>
<evidence type="ECO:0000256" key="2">
    <source>
        <dbReference type="ARBA" id="ARBA00022692"/>
    </source>
</evidence>
<evidence type="ECO:0000256" key="5">
    <source>
        <dbReference type="SAM" id="Phobius"/>
    </source>
</evidence>
<sequence length="200" mass="20978">MLNCGGFVGAFLLCCACALLIVASISSPVYRQISFLDVYISGQHLTFGVFGYCVDSGCSARQIGYELPAIASYLGISASSNSTVSTVLNLTKALVLHPVAAGLAFLAFIVALLSDHLGYLLSSFIALLAFVASAVALGFDFALFTVAKNELYKNSSSLGGDVSASYGTAIWLTLAATVLLFLSTFAVCFGCCAHRRSSRY</sequence>
<evidence type="ECO:0000313" key="8">
    <source>
        <dbReference type="Proteomes" id="UP001164286"/>
    </source>
</evidence>
<reference evidence="7" key="1">
    <citation type="journal article" date="2022" name="G3 (Bethesda)">
        <title>High quality genome of the basidiomycete yeast Dioszegia hungarica PDD-24b-2 isolated from cloud water.</title>
        <authorList>
            <person name="Jarrige D."/>
            <person name="Haridas S."/>
            <person name="Bleykasten-Grosshans C."/>
            <person name="Joly M."/>
            <person name="Nadalig T."/>
            <person name="Sancelme M."/>
            <person name="Vuilleumier S."/>
            <person name="Grigoriev I.V."/>
            <person name="Amato P."/>
            <person name="Bringel F."/>
        </authorList>
    </citation>
    <scope>NUCLEOTIDE SEQUENCE</scope>
    <source>
        <strain evidence="7">PDD-24b-2</strain>
    </source>
</reference>
<evidence type="ECO:0000313" key="7">
    <source>
        <dbReference type="EMBL" id="KAI9636408.1"/>
    </source>
</evidence>
<gene>
    <name evidence="7" type="ORF">MKK02DRAFT_37131</name>
</gene>
<dbReference type="PANTHER" id="PTHR28013">
    <property type="entry name" value="PROTEIN DCV1-RELATED"/>
    <property type="match status" value="1"/>
</dbReference>
<keyword evidence="4 5" id="KW-0472">Membrane</keyword>
<dbReference type="GO" id="GO:0005886">
    <property type="term" value="C:plasma membrane"/>
    <property type="evidence" value="ECO:0007669"/>
    <property type="project" value="InterPro"/>
</dbReference>
<keyword evidence="3 5" id="KW-1133">Transmembrane helix</keyword>
<keyword evidence="6" id="KW-0732">Signal</keyword>
<dbReference type="Gene3D" id="1.20.140.150">
    <property type="match status" value="1"/>
</dbReference>